<reference evidence="2 3" key="1">
    <citation type="submission" date="2020-02" db="EMBL/GenBank/DDBJ databases">
        <authorList>
            <person name="Ferguson B K."/>
        </authorList>
    </citation>
    <scope>NUCLEOTIDE SEQUENCE [LARGE SCALE GENOMIC DNA]</scope>
</reference>
<feature type="compositionally biased region" description="Basic and acidic residues" evidence="1">
    <location>
        <begin position="63"/>
        <end position="73"/>
    </location>
</feature>
<name>A0A6H5II20_9HYME</name>
<gene>
    <name evidence="2" type="ORF">TBRA_LOCUS6319</name>
</gene>
<keyword evidence="3" id="KW-1185">Reference proteome</keyword>
<evidence type="ECO:0000313" key="2">
    <source>
        <dbReference type="EMBL" id="CAB0034421.1"/>
    </source>
</evidence>
<proteinExistence type="predicted"/>
<evidence type="ECO:0000256" key="1">
    <source>
        <dbReference type="SAM" id="MobiDB-lite"/>
    </source>
</evidence>
<sequence length="185" mass="20730">MKDGKLYQVSHLKKIIESVPDNVVIADHQDHLRASNSQPSMSSPATARKSEEVSFQTSTQPVHELDHADEDRSSFSTPATPRMSKHATPGTPTSAKSRNSAMNYDAKVTPLQLKKKEGLWRPVERRIYLPLDCADLGSRGAPASVPTEVSCNKYNCVIGSWLHETRLASRRTRYQNHSKNDYEKL</sequence>
<evidence type="ECO:0000313" key="3">
    <source>
        <dbReference type="Proteomes" id="UP000479190"/>
    </source>
</evidence>
<dbReference type="Proteomes" id="UP000479190">
    <property type="component" value="Unassembled WGS sequence"/>
</dbReference>
<feature type="region of interest" description="Disordered" evidence="1">
    <location>
        <begin position="31"/>
        <end position="98"/>
    </location>
</feature>
<protein>
    <submittedName>
        <fullName evidence="2">Uncharacterized protein</fullName>
    </submittedName>
</protein>
<organism evidence="2 3">
    <name type="scientific">Trichogramma brassicae</name>
    <dbReference type="NCBI Taxonomy" id="86971"/>
    <lineage>
        <taxon>Eukaryota</taxon>
        <taxon>Metazoa</taxon>
        <taxon>Ecdysozoa</taxon>
        <taxon>Arthropoda</taxon>
        <taxon>Hexapoda</taxon>
        <taxon>Insecta</taxon>
        <taxon>Pterygota</taxon>
        <taxon>Neoptera</taxon>
        <taxon>Endopterygota</taxon>
        <taxon>Hymenoptera</taxon>
        <taxon>Apocrita</taxon>
        <taxon>Proctotrupomorpha</taxon>
        <taxon>Chalcidoidea</taxon>
        <taxon>Trichogrammatidae</taxon>
        <taxon>Trichogramma</taxon>
    </lineage>
</organism>
<dbReference type="AlphaFoldDB" id="A0A6H5II20"/>
<feature type="compositionally biased region" description="Polar residues" evidence="1">
    <location>
        <begin position="34"/>
        <end position="45"/>
    </location>
</feature>
<dbReference type="EMBL" id="CADCXV010000741">
    <property type="protein sequence ID" value="CAB0034421.1"/>
    <property type="molecule type" value="Genomic_DNA"/>
</dbReference>
<accession>A0A6H5II20</accession>